<gene>
    <name evidence="5" type="ORF">KY290_033248</name>
</gene>
<keyword evidence="1" id="KW-0547">Nucleotide-binding</keyword>
<keyword evidence="6" id="KW-1185">Reference proteome</keyword>
<keyword evidence="3" id="KW-0067">ATP-binding</keyword>
<comment type="caution">
    <text evidence="5">The sequence shown here is derived from an EMBL/GenBank/DDBJ whole genome shotgun (WGS) entry which is preliminary data.</text>
</comment>
<evidence type="ECO:0000256" key="2">
    <source>
        <dbReference type="ARBA" id="ARBA00022821"/>
    </source>
</evidence>
<dbReference type="InterPro" id="IPR032675">
    <property type="entry name" value="LRR_dom_sf"/>
</dbReference>
<name>A0ABQ7U0C0_SOLTU</name>
<accession>A0ABQ7U0C0</accession>
<dbReference type="InterPro" id="IPR036388">
    <property type="entry name" value="WH-like_DNA-bd_sf"/>
</dbReference>
<protein>
    <recommendedName>
        <fullName evidence="4">Disease resistance protein winged helix domain-containing protein</fullName>
    </recommendedName>
</protein>
<evidence type="ECO:0000313" key="5">
    <source>
        <dbReference type="EMBL" id="KAH0740205.1"/>
    </source>
</evidence>
<dbReference type="Pfam" id="PF23559">
    <property type="entry name" value="WHD_DRP"/>
    <property type="match status" value="1"/>
</dbReference>
<evidence type="ECO:0000313" key="6">
    <source>
        <dbReference type="Proteomes" id="UP000826656"/>
    </source>
</evidence>
<reference evidence="5 6" key="1">
    <citation type="journal article" date="2021" name="bioRxiv">
        <title>Chromosome-scale and haplotype-resolved genome assembly of a tetraploid potato cultivar.</title>
        <authorList>
            <person name="Sun H."/>
            <person name="Jiao W.-B."/>
            <person name="Krause K."/>
            <person name="Campoy J.A."/>
            <person name="Goel M."/>
            <person name="Folz-Donahue K."/>
            <person name="Kukat C."/>
            <person name="Huettel B."/>
            <person name="Schneeberger K."/>
        </authorList>
    </citation>
    <scope>NUCLEOTIDE SEQUENCE [LARGE SCALE GENOMIC DNA]</scope>
    <source>
        <strain evidence="5">SolTubOtavaFocal</strain>
        <tissue evidence="5">Leaves</tissue>
    </source>
</reference>
<dbReference type="Proteomes" id="UP000826656">
    <property type="component" value="Unassembled WGS sequence"/>
</dbReference>
<evidence type="ECO:0000256" key="3">
    <source>
        <dbReference type="ARBA" id="ARBA00022840"/>
    </source>
</evidence>
<keyword evidence="2" id="KW-0611">Plant defense</keyword>
<sequence>MEKDEHIQTEANERLLIILQQAIPDIDYVKEVLALSYNHLPSHLKACFLYLGIFPKDRDISMKKLIRLWVAEGLLELKGLEGFEKVAANRLHDLIDKSLVVVGKRSLDGKIKTCRMHDLLHDLCLREYESNSLSYVVNPSISRRQITDCPHGRRWVSVHSKRGLVHFKLLRVLDLETMRLGLFPSEIVDLVSLRHLRSTRMYLCSPPKVSTNEVKYQVLENLLSVSGLSPRCTKEIFEGIKKVKKLGISGTEDEFDSEPGGLENLIYLHELEALNIASYSSVRVDFFLRLPCLSSFPPILKKLTLCGTILRWKDMTIISMLPKLEVLQLSTMLL</sequence>
<dbReference type="Gene3D" id="3.80.10.10">
    <property type="entry name" value="Ribonuclease Inhibitor"/>
    <property type="match status" value="1"/>
</dbReference>
<evidence type="ECO:0000259" key="4">
    <source>
        <dbReference type="Pfam" id="PF23559"/>
    </source>
</evidence>
<dbReference type="PANTHER" id="PTHR15140:SF45">
    <property type="entry name" value="LATE BLIGHT RESISTANCE PROTEIN HOMOLOG R1A-3"/>
    <property type="match status" value="1"/>
</dbReference>
<proteinExistence type="predicted"/>
<dbReference type="PANTHER" id="PTHR15140">
    <property type="entry name" value="TUBULIN-SPECIFIC CHAPERONE E"/>
    <property type="match status" value="1"/>
</dbReference>
<dbReference type="InterPro" id="IPR058922">
    <property type="entry name" value="WHD_DRP"/>
</dbReference>
<dbReference type="EMBL" id="JAIVGD010000026">
    <property type="protein sequence ID" value="KAH0740205.1"/>
    <property type="molecule type" value="Genomic_DNA"/>
</dbReference>
<evidence type="ECO:0000256" key="1">
    <source>
        <dbReference type="ARBA" id="ARBA00022741"/>
    </source>
</evidence>
<organism evidence="5 6">
    <name type="scientific">Solanum tuberosum</name>
    <name type="common">Potato</name>
    <dbReference type="NCBI Taxonomy" id="4113"/>
    <lineage>
        <taxon>Eukaryota</taxon>
        <taxon>Viridiplantae</taxon>
        <taxon>Streptophyta</taxon>
        <taxon>Embryophyta</taxon>
        <taxon>Tracheophyta</taxon>
        <taxon>Spermatophyta</taxon>
        <taxon>Magnoliopsida</taxon>
        <taxon>eudicotyledons</taxon>
        <taxon>Gunneridae</taxon>
        <taxon>Pentapetalae</taxon>
        <taxon>asterids</taxon>
        <taxon>lamiids</taxon>
        <taxon>Solanales</taxon>
        <taxon>Solanaceae</taxon>
        <taxon>Solanoideae</taxon>
        <taxon>Solaneae</taxon>
        <taxon>Solanum</taxon>
    </lineage>
</organism>
<dbReference type="Gene3D" id="1.10.10.10">
    <property type="entry name" value="Winged helix-like DNA-binding domain superfamily/Winged helix DNA-binding domain"/>
    <property type="match status" value="1"/>
</dbReference>
<dbReference type="SUPFAM" id="SSF52058">
    <property type="entry name" value="L domain-like"/>
    <property type="match status" value="1"/>
</dbReference>
<feature type="domain" description="Disease resistance protein winged helix" evidence="4">
    <location>
        <begin position="53"/>
        <end position="124"/>
    </location>
</feature>